<evidence type="ECO:0000256" key="3">
    <source>
        <dbReference type="ARBA" id="ARBA00022833"/>
    </source>
</evidence>
<dbReference type="PROSITE" id="PS00518">
    <property type="entry name" value="ZF_RING_1"/>
    <property type="match status" value="1"/>
</dbReference>
<reference evidence="6" key="1">
    <citation type="submission" date="2021-03" db="EMBL/GenBank/DDBJ databases">
        <authorList>
            <person name="Tagirdzhanova G."/>
        </authorList>
    </citation>
    <scope>NUCLEOTIDE SEQUENCE</scope>
</reference>
<comment type="caution">
    <text evidence="6">The sequence shown here is derived from an EMBL/GenBank/DDBJ whole genome shotgun (WGS) entry which is preliminary data.</text>
</comment>
<dbReference type="InterPro" id="IPR001841">
    <property type="entry name" value="Znf_RING"/>
</dbReference>
<evidence type="ECO:0000256" key="2">
    <source>
        <dbReference type="ARBA" id="ARBA00022771"/>
    </source>
</evidence>
<protein>
    <recommendedName>
        <fullName evidence="5">RING-type domain-containing protein</fullName>
    </recommendedName>
</protein>
<evidence type="ECO:0000313" key="7">
    <source>
        <dbReference type="Proteomes" id="UP000664534"/>
    </source>
</evidence>
<feature type="domain" description="RING-type" evidence="5">
    <location>
        <begin position="122"/>
        <end position="166"/>
    </location>
</feature>
<accession>A0A8H3F286</accession>
<keyword evidence="2 4" id="KW-0863">Zinc-finger</keyword>
<dbReference type="OrthoDB" id="9977870at2759"/>
<gene>
    <name evidence="6" type="ORF">IMSHALPRED_000888</name>
</gene>
<keyword evidence="3" id="KW-0862">Zinc</keyword>
<dbReference type="GO" id="GO:0008270">
    <property type="term" value="F:zinc ion binding"/>
    <property type="evidence" value="ECO:0007669"/>
    <property type="project" value="UniProtKB-KW"/>
</dbReference>
<dbReference type="AlphaFoldDB" id="A0A8H3F286"/>
<keyword evidence="7" id="KW-1185">Reference proteome</keyword>
<name>A0A8H3F286_9LECA</name>
<dbReference type="EMBL" id="CAJPDT010000011">
    <property type="protein sequence ID" value="CAF9913041.1"/>
    <property type="molecule type" value="Genomic_DNA"/>
</dbReference>
<evidence type="ECO:0000259" key="5">
    <source>
        <dbReference type="PROSITE" id="PS50089"/>
    </source>
</evidence>
<dbReference type="SUPFAM" id="SSF57850">
    <property type="entry name" value="RING/U-box"/>
    <property type="match status" value="1"/>
</dbReference>
<proteinExistence type="predicted"/>
<dbReference type="Pfam" id="PF00097">
    <property type="entry name" value="zf-C3HC4"/>
    <property type="match status" value="1"/>
</dbReference>
<dbReference type="Gene3D" id="3.30.40.10">
    <property type="entry name" value="Zinc/RING finger domain, C3HC4 (zinc finger)"/>
    <property type="match status" value="1"/>
</dbReference>
<dbReference type="InterPro" id="IPR013083">
    <property type="entry name" value="Znf_RING/FYVE/PHD"/>
</dbReference>
<evidence type="ECO:0000256" key="4">
    <source>
        <dbReference type="PROSITE-ProRule" id="PRU00175"/>
    </source>
</evidence>
<dbReference type="Proteomes" id="UP000664534">
    <property type="component" value="Unassembled WGS sequence"/>
</dbReference>
<organism evidence="6 7">
    <name type="scientific">Imshaugia aleurites</name>
    <dbReference type="NCBI Taxonomy" id="172621"/>
    <lineage>
        <taxon>Eukaryota</taxon>
        <taxon>Fungi</taxon>
        <taxon>Dikarya</taxon>
        <taxon>Ascomycota</taxon>
        <taxon>Pezizomycotina</taxon>
        <taxon>Lecanoromycetes</taxon>
        <taxon>OSLEUM clade</taxon>
        <taxon>Lecanoromycetidae</taxon>
        <taxon>Lecanorales</taxon>
        <taxon>Lecanorineae</taxon>
        <taxon>Parmeliaceae</taxon>
        <taxon>Imshaugia</taxon>
    </lineage>
</organism>
<evidence type="ECO:0000256" key="1">
    <source>
        <dbReference type="ARBA" id="ARBA00022723"/>
    </source>
</evidence>
<dbReference type="InterPro" id="IPR018957">
    <property type="entry name" value="Znf_C3HC4_RING-type"/>
</dbReference>
<evidence type="ECO:0000313" key="6">
    <source>
        <dbReference type="EMBL" id="CAF9913041.1"/>
    </source>
</evidence>
<dbReference type="InterPro" id="IPR017907">
    <property type="entry name" value="Znf_RING_CS"/>
</dbReference>
<dbReference type="PROSITE" id="PS50089">
    <property type="entry name" value="ZF_RING_2"/>
    <property type="match status" value="1"/>
</dbReference>
<keyword evidence="1" id="KW-0479">Metal-binding</keyword>
<sequence length="183" mass="20098">MDDASADLILKLQMKDLTDLAGHAADHDGSRVEGDTRSDALITLSLYREELRNSATIISDLRFGEKVGEVADDETLSQFASATPTFDEMFVKSFGLLTTEANSEVEDKTSSFDHWGTGDHNCAICTDKVVARHLVTVPCGHPYCKTCIGQLYDFAMKDESLFPPRCCRQPIPLETATPFLTSA</sequence>